<reference evidence="3" key="1">
    <citation type="submission" date="2020-01" db="EMBL/GenBank/DDBJ databases">
        <authorList>
            <person name="Chen W.-M."/>
        </authorList>
    </citation>
    <scope>NUCLEOTIDE SEQUENCE</scope>
    <source>
        <strain evidence="3">CYK-10</strain>
    </source>
</reference>
<feature type="transmembrane region" description="Helical" evidence="1">
    <location>
        <begin position="203"/>
        <end position="221"/>
    </location>
</feature>
<dbReference type="AlphaFoldDB" id="A0AAE5BSB1"/>
<feature type="transmembrane region" description="Helical" evidence="1">
    <location>
        <begin position="259"/>
        <end position="279"/>
    </location>
</feature>
<evidence type="ECO:0000256" key="1">
    <source>
        <dbReference type="SAM" id="Phobius"/>
    </source>
</evidence>
<evidence type="ECO:0000259" key="2">
    <source>
        <dbReference type="Pfam" id="PF00892"/>
    </source>
</evidence>
<keyword evidence="4" id="KW-1185">Reference proteome</keyword>
<dbReference type="PANTHER" id="PTHR22911:SF135">
    <property type="entry name" value="BLR4310 PROTEIN"/>
    <property type="match status" value="1"/>
</dbReference>
<keyword evidence="1" id="KW-1133">Transmembrane helix</keyword>
<dbReference type="SUPFAM" id="SSF103481">
    <property type="entry name" value="Multidrug resistance efflux transporter EmrE"/>
    <property type="match status" value="2"/>
</dbReference>
<dbReference type="InterPro" id="IPR000620">
    <property type="entry name" value="EamA_dom"/>
</dbReference>
<dbReference type="GO" id="GO:0016020">
    <property type="term" value="C:membrane"/>
    <property type="evidence" value="ECO:0007669"/>
    <property type="project" value="InterPro"/>
</dbReference>
<feature type="transmembrane region" description="Helical" evidence="1">
    <location>
        <begin position="177"/>
        <end position="197"/>
    </location>
</feature>
<gene>
    <name evidence="3" type="ORF">GV832_08505</name>
</gene>
<accession>A0AAE5BSB1</accession>
<comment type="caution">
    <text evidence="3">The sequence shown here is derived from an EMBL/GenBank/DDBJ whole genome shotgun (WGS) entry which is preliminary data.</text>
</comment>
<organism evidence="3 4">
    <name type="scientific">Stagnihabitans tardus</name>
    <dbReference type="NCBI Taxonomy" id="2699202"/>
    <lineage>
        <taxon>Bacteria</taxon>
        <taxon>Pseudomonadati</taxon>
        <taxon>Pseudomonadota</taxon>
        <taxon>Alphaproteobacteria</taxon>
        <taxon>Rhodobacterales</taxon>
        <taxon>Paracoccaceae</taxon>
        <taxon>Stagnihabitans</taxon>
    </lineage>
</organism>
<feature type="domain" description="EamA" evidence="2">
    <location>
        <begin position="7"/>
        <end position="138"/>
    </location>
</feature>
<feature type="transmembrane region" description="Helical" evidence="1">
    <location>
        <begin position="233"/>
        <end position="253"/>
    </location>
</feature>
<dbReference type="PANTHER" id="PTHR22911">
    <property type="entry name" value="ACYL-MALONYL CONDENSING ENZYME-RELATED"/>
    <property type="match status" value="1"/>
</dbReference>
<feature type="transmembrane region" description="Helical" evidence="1">
    <location>
        <begin position="94"/>
        <end position="115"/>
    </location>
</feature>
<keyword evidence="1" id="KW-0472">Membrane</keyword>
<dbReference type="Pfam" id="PF00892">
    <property type="entry name" value="EamA"/>
    <property type="match status" value="2"/>
</dbReference>
<feature type="transmembrane region" description="Helical" evidence="1">
    <location>
        <begin position="36"/>
        <end position="54"/>
    </location>
</feature>
<keyword evidence="1" id="KW-0812">Transmembrane</keyword>
<feature type="transmembrane region" description="Helical" evidence="1">
    <location>
        <begin position="66"/>
        <end position="88"/>
    </location>
</feature>
<dbReference type="Proteomes" id="UP001193501">
    <property type="component" value="Unassembled WGS sequence"/>
</dbReference>
<protein>
    <submittedName>
        <fullName evidence="3">EamA family transporter</fullName>
    </submittedName>
</protein>
<dbReference type="InterPro" id="IPR037185">
    <property type="entry name" value="EmrE-like"/>
</dbReference>
<evidence type="ECO:0000313" key="4">
    <source>
        <dbReference type="Proteomes" id="UP001193501"/>
    </source>
</evidence>
<proteinExistence type="predicted"/>
<feature type="transmembrane region" description="Helical" evidence="1">
    <location>
        <begin position="122"/>
        <end position="141"/>
    </location>
</feature>
<dbReference type="EMBL" id="JAABNR010000006">
    <property type="protein sequence ID" value="NBZ87620.1"/>
    <property type="molecule type" value="Genomic_DNA"/>
</dbReference>
<dbReference type="RefSeq" id="WP_168774418.1">
    <property type="nucleotide sequence ID" value="NZ_JAABNR010000006.1"/>
</dbReference>
<feature type="domain" description="EamA" evidence="2">
    <location>
        <begin position="147"/>
        <end position="270"/>
    </location>
</feature>
<feature type="transmembrane region" description="Helical" evidence="1">
    <location>
        <begin position="147"/>
        <end position="165"/>
    </location>
</feature>
<sequence>MTRNRNGLLLLLAGSAVDSSSGLLTRLTTADGFTTASARGFLAFGFLFAVLALVTRGRPFAALRAIGPWGLGFAVMNSAGMVLNVLSLKFTSPANFFMIFATAPFIAALLAWGFLKERPDRPTLIAALAGLLGIAIMVSGGLKGVNLGDVLALVVVLGYCANVLILRRAPQIEVLPLITATVLGSGLLALPFASFGALSAPDWAVLTTLGFLQLGLGNILIFSAVSRVTAAEAGLLGLMGAVFAPLWVLAGLGELPPTPTLIGGAVILVAGVTHFFATLGRTPPKSQE</sequence>
<evidence type="ECO:0000313" key="3">
    <source>
        <dbReference type="EMBL" id="NBZ87620.1"/>
    </source>
</evidence>
<name>A0AAE5BSB1_9RHOB</name>